<keyword evidence="3" id="KW-1185">Reference proteome</keyword>
<dbReference type="AlphaFoldDB" id="W7CNM5"/>
<protein>
    <submittedName>
        <fullName evidence="2">Response regulator</fullName>
    </submittedName>
</protein>
<accession>W7CNM5</accession>
<evidence type="ECO:0000313" key="2">
    <source>
        <dbReference type="EMBL" id="EUJ41139.1"/>
    </source>
</evidence>
<dbReference type="STRING" id="1265861.BCAMP_03965"/>
<feature type="domain" description="HTH LytTR-type" evidence="1">
    <location>
        <begin position="142"/>
        <end position="193"/>
    </location>
</feature>
<dbReference type="OrthoDB" id="3190595at2"/>
<dbReference type="Pfam" id="PF04397">
    <property type="entry name" value="LytTR"/>
    <property type="match status" value="1"/>
</dbReference>
<organism evidence="2 3">
    <name type="scientific">Brochothrix campestris FSL F6-1037</name>
    <dbReference type="NCBI Taxonomy" id="1265861"/>
    <lineage>
        <taxon>Bacteria</taxon>
        <taxon>Bacillati</taxon>
        <taxon>Bacillota</taxon>
        <taxon>Bacilli</taxon>
        <taxon>Bacillales</taxon>
        <taxon>Listeriaceae</taxon>
        <taxon>Brochothrix</taxon>
    </lineage>
</organism>
<dbReference type="GO" id="GO:0003677">
    <property type="term" value="F:DNA binding"/>
    <property type="evidence" value="ECO:0007669"/>
    <property type="project" value="InterPro"/>
</dbReference>
<dbReference type="Gene3D" id="2.40.50.1020">
    <property type="entry name" value="LytTr DNA-binding domain"/>
    <property type="match status" value="1"/>
</dbReference>
<dbReference type="PROSITE" id="PS50930">
    <property type="entry name" value="HTH_LYTTR"/>
    <property type="match status" value="1"/>
</dbReference>
<dbReference type="RefSeq" id="WP_035313735.1">
    <property type="nucleotide sequence ID" value="NZ_AODH01000013.1"/>
</dbReference>
<evidence type="ECO:0000259" key="1">
    <source>
        <dbReference type="PROSITE" id="PS50930"/>
    </source>
</evidence>
<gene>
    <name evidence="2" type="ORF">BCAMP_03965</name>
</gene>
<dbReference type="PANTHER" id="PTHR37299:SF1">
    <property type="entry name" value="STAGE 0 SPORULATION PROTEIN A HOMOLOG"/>
    <property type="match status" value="1"/>
</dbReference>
<dbReference type="PANTHER" id="PTHR37299">
    <property type="entry name" value="TRANSCRIPTIONAL REGULATOR-RELATED"/>
    <property type="match status" value="1"/>
</dbReference>
<name>W7CNM5_9LIST</name>
<sequence length="236" mass="27526">MIKIFHVALYATHLTTSLTIETMLQQCSHKTFTIHSYNKAAKLRKHLTTTRFDCFIIVTTEQLPQTHALVTTIRSHDQTVPVLFVVSSVHQLPTLLSFQPFDCLLTPLTTVPFVAVIKRLLHFLNQSERYFRFNEHHVQQRLPLSDILYFEKNRRLVIIVTDSESYSTYLTTAAVKQQLDNQFVQIHRSYIINSRSVLTYNATTVTLKDAHHEKISLPLGRTFKQHALQQLRHQRF</sequence>
<dbReference type="EMBL" id="AODH01000013">
    <property type="protein sequence ID" value="EUJ41139.1"/>
    <property type="molecule type" value="Genomic_DNA"/>
</dbReference>
<dbReference type="GO" id="GO:0000156">
    <property type="term" value="F:phosphorelay response regulator activity"/>
    <property type="evidence" value="ECO:0007669"/>
    <property type="project" value="InterPro"/>
</dbReference>
<evidence type="ECO:0000313" key="3">
    <source>
        <dbReference type="Proteomes" id="UP000019243"/>
    </source>
</evidence>
<comment type="caution">
    <text evidence="2">The sequence shown here is derived from an EMBL/GenBank/DDBJ whole genome shotgun (WGS) entry which is preliminary data.</text>
</comment>
<dbReference type="Proteomes" id="UP000019243">
    <property type="component" value="Unassembled WGS sequence"/>
</dbReference>
<reference evidence="2 3" key="1">
    <citation type="submission" date="2012-12" db="EMBL/GenBank/DDBJ databases">
        <title>Novel taxa of Listeriaceae from agricultural environments in the United States.</title>
        <authorList>
            <person name="den Bakker H.C."/>
            <person name="Allred A."/>
            <person name="Warchocki S."/>
            <person name="Wright E.M."/>
            <person name="Burrell A."/>
            <person name="Nightingale K.K."/>
            <person name="Kephart D."/>
            <person name="Wiedmann M."/>
        </authorList>
    </citation>
    <scope>NUCLEOTIDE SEQUENCE [LARGE SCALE GENOMIC DNA]</scope>
    <source>
        <strain evidence="2 3">FSL F6-1037</strain>
    </source>
</reference>
<dbReference type="SMART" id="SM00850">
    <property type="entry name" value="LytTR"/>
    <property type="match status" value="1"/>
</dbReference>
<proteinExistence type="predicted"/>
<dbReference type="InterPro" id="IPR007492">
    <property type="entry name" value="LytTR_DNA-bd_dom"/>
</dbReference>
<dbReference type="InterPro" id="IPR046947">
    <property type="entry name" value="LytR-like"/>
</dbReference>